<sequence>MIDLNLLKIADPKAIEQVYKTHKKAFMTFGSKYGLVEDELLDVYQDTIIALIENIRKGHLNNLQVELKTYLFSVGKYLIFKRMNSIKKTDTIIENLPKDFVWEDFDDEKEELLSKISTNLKLLGEQCYKILTLFYYEEKKLDEIQKTLKYENKDVLKSQKSRCLNHLKKLLNK</sequence>
<proteinExistence type="predicted"/>
<gene>
    <name evidence="1" type="ORF">VB776_00415</name>
</gene>
<dbReference type="Gene3D" id="1.10.1740.10">
    <property type="match status" value="1"/>
</dbReference>
<accession>A0ABU5RYQ4</accession>
<evidence type="ECO:0000313" key="2">
    <source>
        <dbReference type="Proteomes" id="UP001303899"/>
    </source>
</evidence>
<dbReference type="Proteomes" id="UP001303899">
    <property type="component" value="Unassembled WGS sequence"/>
</dbReference>
<organism evidence="1 2">
    <name type="scientific">Arcicella gelida</name>
    <dbReference type="NCBI Taxonomy" id="2984195"/>
    <lineage>
        <taxon>Bacteria</taxon>
        <taxon>Pseudomonadati</taxon>
        <taxon>Bacteroidota</taxon>
        <taxon>Cytophagia</taxon>
        <taxon>Cytophagales</taxon>
        <taxon>Flectobacillaceae</taxon>
        <taxon>Arcicella</taxon>
    </lineage>
</organism>
<dbReference type="RefSeq" id="WP_323324917.1">
    <property type="nucleotide sequence ID" value="NZ_JAYGIL010000002.1"/>
</dbReference>
<name>A0ABU5RYQ4_9BACT</name>
<dbReference type="SUPFAM" id="SSF88659">
    <property type="entry name" value="Sigma3 and sigma4 domains of RNA polymerase sigma factors"/>
    <property type="match status" value="1"/>
</dbReference>
<comment type="caution">
    <text evidence="1">The sequence shown here is derived from an EMBL/GenBank/DDBJ whole genome shotgun (WGS) entry which is preliminary data.</text>
</comment>
<dbReference type="InterPro" id="IPR013325">
    <property type="entry name" value="RNA_pol_sigma_r2"/>
</dbReference>
<dbReference type="InterPro" id="IPR036388">
    <property type="entry name" value="WH-like_DNA-bd_sf"/>
</dbReference>
<dbReference type="EMBL" id="JAYGIL010000002">
    <property type="protein sequence ID" value="MEA5401354.1"/>
    <property type="molecule type" value="Genomic_DNA"/>
</dbReference>
<protein>
    <submittedName>
        <fullName evidence="1">Sigma-70 family RNA polymerase sigma factor</fullName>
    </submittedName>
</protein>
<dbReference type="Gene3D" id="1.10.10.10">
    <property type="entry name" value="Winged helix-like DNA-binding domain superfamily/Winged helix DNA-binding domain"/>
    <property type="match status" value="1"/>
</dbReference>
<dbReference type="InterPro" id="IPR013324">
    <property type="entry name" value="RNA_pol_sigma_r3/r4-like"/>
</dbReference>
<keyword evidence="2" id="KW-1185">Reference proteome</keyword>
<dbReference type="SUPFAM" id="SSF88946">
    <property type="entry name" value="Sigma2 domain of RNA polymerase sigma factors"/>
    <property type="match status" value="1"/>
</dbReference>
<reference evidence="1 2" key="1">
    <citation type="submission" date="2023-12" db="EMBL/GenBank/DDBJ databases">
        <title>Novel species of the genus Arcicella isolated from rivers.</title>
        <authorList>
            <person name="Lu H."/>
        </authorList>
    </citation>
    <scope>NUCLEOTIDE SEQUENCE [LARGE SCALE GENOMIC DNA]</scope>
    <source>
        <strain evidence="1 2">DC2W</strain>
    </source>
</reference>
<evidence type="ECO:0000313" key="1">
    <source>
        <dbReference type="EMBL" id="MEA5401354.1"/>
    </source>
</evidence>